<comment type="subcellular location">
    <subcellularLocation>
        <location evidence="1">Golgi apparatus membrane</location>
        <topology evidence="1">Single-pass type II membrane protein</topology>
    </subcellularLocation>
</comment>
<dbReference type="Proteomes" id="UP000590412">
    <property type="component" value="Unassembled WGS sequence"/>
</dbReference>
<dbReference type="GO" id="GO:0046354">
    <property type="term" value="P:mannan biosynthetic process"/>
    <property type="evidence" value="ECO:0007669"/>
    <property type="project" value="UniProtKB-ARBA"/>
</dbReference>
<evidence type="ECO:0000256" key="11">
    <source>
        <dbReference type="SAM" id="Phobius"/>
    </source>
</evidence>
<evidence type="ECO:0000313" key="13">
    <source>
        <dbReference type="Proteomes" id="UP000590412"/>
    </source>
</evidence>
<evidence type="ECO:0000256" key="8">
    <source>
        <dbReference type="ARBA" id="ARBA00023034"/>
    </source>
</evidence>
<keyword evidence="6" id="KW-0735">Signal-anchor</keyword>
<dbReference type="PANTHER" id="PTHR31646">
    <property type="entry name" value="ALPHA-1,2-MANNOSYLTRANSFERASE MNN2"/>
    <property type="match status" value="1"/>
</dbReference>
<accession>A0A8X7NFX7</accession>
<keyword evidence="9 11" id="KW-0472">Membrane</keyword>
<dbReference type="GO" id="GO:0000026">
    <property type="term" value="F:alpha-1,2-mannosyltransferase activity"/>
    <property type="evidence" value="ECO:0007669"/>
    <property type="project" value="TreeGrafter"/>
</dbReference>
<dbReference type="GO" id="GO:0000139">
    <property type="term" value="C:Golgi membrane"/>
    <property type="evidence" value="ECO:0007669"/>
    <property type="project" value="UniProtKB-SubCell"/>
</dbReference>
<dbReference type="SUPFAM" id="SSF53448">
    <property type="entry name" value="Nucleotide-diphospho-sugar transferases"/>
    <property type="match status" value="1"/>
</dbReference>
<evidence type="ECO:0000313" key="12">
    <source>
        <dbReference type="EMBL" id="KAF6042771.1"/>
    </source>
</evidence>
<dbReference type="PANTHER" id="PTHR31646:SF1">
    <property type="entry name" value="ALPHA-1,2-MANNOSYLTRANSFERASE MNN2"/>
    <property type="match status" value="1"/>
</dbReference>
<evidence type="ECO:0000256" key="6">
    <source>
        <dbReference type="ARBA" id="ARBA00022968"/>
    </source>
</evidence>
<evidence type="ECO:0000256" key="5">
    <source>
        <dbReference type="ARBA" id="ARBA00022692"/>
    </source>
</evidence>
<evidence type="ECO:0000256" key="10">
    <source>
        <dbReference type="SAM" id="MobiDB-lite"/>
    </source>
</evidence>
<dbReference type="AlphaFoldDB" id="A0A8X7NFX7"/>
<evidence type="ECO:0000256" key="9">
    <source>
        <dbReference type="ARBA" id="ARBA00023136"/>
    </source>
</evidence>
<name>A0A8X7NFX7_CANPA</name>
<dbReference type="InterPro" id="IPR029044">
    <property type="entry name" value="Nucleotide-diphossugar_trans"/>
</dbReference>
<protein>
    <submittedName>
        <fullName evidence="12">Mannosyltransferase putative family protein</fullName>
    </submittedName>
</protein>
<keyword evidence="12" id="KW-0328">Glycosyltransferase</keyword>
<evidence type="ECO:0000256" key="7">
    <source>
        <dbReference type="ARBA" id="ARBA00022989"/>
    </source>
</evidence>
<keyword evidence="7 11" id="KW-1133">Transmembrane helix</keyword>
<evidence type="ECO:0000256" key="2">
    <source>
        <dbReference type="ARBA" id="ARBA00004922"/>
    </source>
</evidence>
<dbReference type="Pfam" id="PF11051">
    <property type="entry name" value="Mannosyl_trans3"/>
    <property type="match status" value="1"/>
</dbReference>
<evidence type="ECO:0000256" key="1">
    <source>
        <dbReference type="ARBA" id="ARBA00004323"/>
    </source>
</evidence>
<evidence type="ECO:0000256" key="3">
    <source>
        <dbReference type="ARBA" id="ARBA00009105"/>
    </source>
</evidence>
<feature type="transmembrane region" description="Helical" evidence="11">
    <location>
        <begin position="7"/>
        <end position="28"/>
    </location>
</feature>
<reference evidence="12" key="1">
    <citation type="submission" date="2020-03" db="EMBL/GenBank/DDBJ databases">
        <title>FDA dAtabase for Regulatory Grade micrObial Sequences (FDA-ARGOS): Supporting development and validation of Infectious Disease Dx tests.</title>
        <authorList>
            <person name="Campos J."/>
            <person name="Goldberg B."/>
            <person name="Tallon L."/>
            <person name="Sadzewicz L."/>
            <person name="Vavikolanu K."/>
            <person name="Mehta A."/>
            <person name="Aluvathingal J."/>
            <person name="Nadendla S."/>
            <person name="Nandy P."/>
            <person name="Geyer C."/>
            <person name="Yan Y."/>
            <person name="Sichtig H."/>
        </authorList>
    </citation>
    <scope>NUCLEOTIDE SEQUENCE [LARGE SCALE GENOMIC DNA]</scope>
    <source>
        <strain evidence="12">FDAARGOS_652</strain>
    </source>
</reference>
<comment type="pathway">
    <text evidence="2">Protein modification; protein glycosylation.</text>
</comment>
<sequence length="810" mass="92252">MFFRRLSLSYILLGALVVAIIIFNVSILSSSGDSSSSSLINTPLSNKGGGAKYYTGGKSSLQAHVDKVDSQEYIDEVMKELEATKKEEILSDLKQSVAKNEKPKIVQELKNELRRKYIDVIQQTLKDEVREEQTSEFFKQNSMSYALFEQLVNTYAKEHKADFKPAAFLDILKNEVHDFPRDFEVKVAKACERFFDKSSYYQHLIKDVLVANKPNCEPFTDDERGKKLNPTYQRDQRIISEKYLRESNLNIPIPKFKCLQESHDNLVKTLKSLPEPPRQFVSGYGIVINGGGGMIVSALTAIANLRDRGSSLPVELILDTPEEYDKQICEDLLPNKLNGKCVVIQNILGKEVFDMVSAKFARKILGLIVSSFDHTIALDADNFPIRDVDNLLYTEPYLSTKMILWPDLWVKLTSPLYYKIARIEKGEPIHRFGLPNDAKFADYIVKDKQSEIHFHDFANLPSTISVETGQMVFSKREHFRALLLSLYYNINLKPWYETLLYQGAYGEGDRETIVPALHVMNERYHLQNQKLHLWGYTAETGKFSETTLGQTDPRDNPEFYYDWQKFLSTKQLDTRLNPFQSGGYTDRLIEQFKEYKKKIIADKKIEDEDTAHRLIEYKLPKLLFLHCNHPKIDPVKNAQEGEFGTYSRRNIGPLDQIKPIFNKRDWELRFHSIARWVACDAIKSAEFWKSSAKIDQQTVCFKINKYIEFLKKDSFDATFEFKSEDAEKFYVGGKGAGIGGDAAAAAAGGGGGSGDGAQEDDVKAVAQQQAQQQAEAEANAKAKGEVDDPLKEDVKEDDKPIEDGEIHQPQ</sequence>
<feature type="compositionally biased region" description="Basic and acidic residues" evidence="10">
    <location>
        <begin position="778"/>
        <end position="810"/>
    </location>
</feature>
<proteinExistence type="inferred from homology"/>
<evidence type="ECO:0000256" key="4">
    <source>
        <dbReference type="ARBA" id="ARBA00022679"/>
    </source>
</evidence>
<keyword evidence="8" id="KW-0333">Golgi apparatus</keyword>
<feature type="region of interest" description="Disordered" evidence="10">
    <location>
        <begin position="744"/>
        <end position="810"/>
    </location>
</feature>
<gene>
    <name evidence="12" type="ORF">FOB60_005525</name>
</gene>
<feature type="compositionally biased region" description="Low complexity" evidence="10">
    <location>
        <begin position="764"/>
        <end position="777"/>
    </location>
</feature>
<comment type="similarity">
    <text evidence="3">Belongs to the MNN1/MNT family.</text>
</comment>
<keyword evidence="4" id="KW-0808">Transferase</keyword>
<organism evidence="12 13">
    <name type="scientific">Candida parapsilosis</name>
    <name type="common">Yeast</name>
    <dbReference type="NCBI Taxonomy" id="5480"/>
    <lineage>
        <taxon>Eukaryota</taxon>
        <taxon>Fungi</taxon>
        <taxon>Dikarya</taxon>
        <taxon>Ascomycota</taxon>
        <taxon>Saccharomycotina</taxon>
        <taxon>Pichiomycetes</taxon>
        <taxon>Debaryomycetaceae</taxon>
        <taxon>Candida/Lodderomyces clade</taxon>
        <taxon>Candida</taxon>
    </lineage>
</organism>
<dbReference type="OrthoDB" id="4484309at2759"/>
<keyword evidence="5 11" id="KW-0812">Transmembrane</keyword>
<comment type="caution">
    <text evidence="12">The sequence shown here is derived from an EMBL/GenBank/DDBJ whole genome shotgun (WGS) entry which is preliminary data.</text>
</comment>
<dbReference type="EMBL" id="JABWAB010000013">
    <property type="protein sequence ID" value="KAF6042771.1"/>
    <property type="molecule type" value="Genomic_DNA"/>
</dbReference>
<dbReference type="InterPro" id="IPR022751">
    <property type="entry name" value="Alpha_mannosyltransferase"/>
</dbReference>